<proteinExistence type="predicted"/>
<feature type="region of interest" description="Disordered" evidence="1">
    <location>
        <begin position="44"/>
        <end position="116"/>
    </location>
</feature>
<protein>
    <submittedName>
        <fullName evidence="2">Uncharacterized protein</fullName>
    </submittedName>
</protein>
<evidence type="ECO:0000313" key="2">
    <source>
        <dbReference type="EMBL" id="GBP89549.1"/>
    </source>
</evidence>
<dbReference type="Proteomes" id="UP000299102">
    <property type="component" value="Unassembled WGS sequence"/>
</dbReference>
<sequence length="189" mass="21194">MWRSYVRGKISCAYERISFVNSDGLRCRRGTSVFANCARAAAKEGAMRAHKQKADRRRNSSERSPPPSPRAFFARYNTLDTRRCPTSESVAQSPPARRPARAHLETGPRFRHSGRGSIPDFLLAPLPARDKSSNPEVIGLGAPEGKEEIVRQCRTRARRAGRRGPPGARGLFGRSGECQHRFRPVWRNV</sequence>
<organism evidence="2 3">
    <name type="scientific">Eumeta variegata</name>
    <name type="common">Bagworm moth</name>
    <name type="synonym">Eumeta japonica</name>
    <dbReference type="NCBI Taxonomy" id="151549"/>
    <lineage>
        <taxon>Eukaryota</taxon>
        <taxon>Metazoa</taxon>
        <taxon>Ecdysozoa</taxon>
        <taxon>Arthropoda</taxon>
        <taxon>Hexapoda</taxon>
        <taxon>Insecta</taxon>
        <taxon>Pterygota</taxon>
        <taxon>Neoptera</taxon>
        <taxon>Endopterygota</taxon>
        <taxon>Lepidoptera</taxon>
        <taxon>Glossata</taxon>
        <taxon>Ditrysia</taxon>
        <taxon>Tineoidea</taxon>
        <taxon>Psychidae</taxon>
        <taxon>Oiketicinae</taxon>
        <taxon>Eumeta</taxon>
    </lineage>
</organism>
<keyword evidence="3" id="KW-1185">Reference proteome</keyword>
<accession>A0A4C1ZRF3</accession>
<name>A0A4C1ZRF3_EUMVA</name>
<dbReference type="EMBL" id="BGZK01002007">
    <property type="protein sequence ID" value="GBP89549.1"/>
    <property type="molecule type" value="Genomic_DNA"/>
</dbReference>
<feature type="region of interest" description="Disordered" evidence="1">
    <location>
        <begin position="155"/>
        <end position="175"/>
    </location>
</feature>
<dbReference type="AlphaFoldDB" id="A0A4C1ZRF3"/>
<evidence type="ECO:0000313" key="3">
    <source>
        <dbReference type="Proteomes" id="UP000299102"/>
    </source>
</evidence>
<gene>
    <name evidence="2" type="ORF">EVAR_55229_1</name>
</gene>
<reference evidence="2 3" key="1">
    <citation type="journal article" date="2019" name="Commun. Biol.">
        <title>The bagworm genome reveals a unique fibroin gene that provides high tensile strength.</title>
        <authorList>
            <person name="Kono N."/>
            <person name="Nakamura H."/>
            <person name="Ohtoshi R."/>
            <person name="Tomita M."/>
            <person name="Numata K."/>
            <person name="Arakawa K."/>
        </authorList>
    </citation>
    <scope>NUCLEOTIDE SEQUENCE [LARGE SCALE GENOMIC DNA]</scope>
</reference>
<comment type="caution">
    <text evidence="2">The sequence shown here is derived from an EMBL/GenBank/DDBJ whole genome shotgun (WGS) entry which is preliminary data.</text>
</comment>
<evidence type="ECO:0000256" key="1">
    <source>
        <dbReference type="SAM" id="MobiDB-lite"/>
    </source>
</evidence>